<dbReference type="Gene3D" id="1.20.1420.30">
    <property type="entry name" value="NCX, central ion-binding region"/>
    <property type="match status" value="1"/>
</dbReference>
<feature type="transmembrane region" description="Helical" evidence="5">
    <location>
        <begin position="237"/>
        <end position="257"/>
    </location>
</feature>
<feature type="transmembrane region" description="Helical" evidence="5">
    <location>
        <begin position="125"/>
        <end position="143"/>
    </location>
</feature>
<dbReference type="InterPro" id="IPR004481">
    <property type="entry name" value="K/Na/Ca-exchanger"/>
</dbReference>
<reference evidence="7" key="1">
    <citation type="submission" date="2016-10" db="EMBL/GenBank/DDBJ databases">
        <authorList>
            <person name="de Groot N.N."/>
        </authorList>
    </citation>
    <scope>NUCLEOTIDE SEQUENCE</scope>
</reference>
<name>A0A1W1BN07_9ZZZZ</name>
<dbReference type="EMBL" id="FPHL01000007">
    <property type="protein sequence ID" value="SFV54872.1"/>
    <property type="molecule type" value="Genomic_DNA"/>
</dbReference>
<feature type="transmembrane region" description="Helical" evidence="5">
    <location>
        <begin position="263"/>
        <end position="283"/>
    </location>
</feature>
<proteinExistence type="predicted"/>
<dbReference type="Pfam" id="PF01699">
    <property type="entry name" value="Na_Ca_ex"/>
    <property type="match status" value="2"/>
</dbReference>
<dbReference type="GO" id="GO:0005886">
    <property type="term" value="C:plasma membrane"/>
    <property type="evidence" value="ECO:0007669"/>
    <property type="project" value="TreeGrafter"/>
</dbReference>
<feature type="transmembrane region" description="Helical" evidence="5">
    <location>
        <begin position="66"/>
        <end position="88"/>
    </location>
</feature>
<keyword evidence="3 5" id="KW-1133">Transmembrane helix</keyword>
<feature type="transmembrane region" description="Helical" evidence="5">
    <location>
        <begin position="290"/>
        <end position="307"/>
    </location>
</feature>
<protein>
    <submittedName>
        <fullName evidence="7">K+-dependent Na+/Ca+ exchanger related-protein</fullName>
    </submittedName>
</protein>
<dbReference type="GO" id="GO:0006874">
    <property type="term" value="P:intracellular calcium ion homeostasis"/>
    <property type="evidence" value="ECO:0007669"/>
    <property type="project" value="TreeGrafter"/>
</dbReference>
<evidence type="ECO:0000256" key="3">
    <source>
        <dbReference type="ARBA" id="ARBA00022989"/>
    </source>
</evidence>
<keyword evidence="4 5" id="KW-0472">Membrane</keyword>
<accession>A0A1W1BN07</accession>
<evidence type="ECO:0000256" key="1">
    <source>
        <dbReference type="ARBA" id="ARBA00004141"/>
    </source>
</evidence>
<organism evidence="7">
    <name type="scientific">hydrothermal vent metagenome</name>
    <dbReference type="NCBI Taxonomy" id="652676"/>
    <lineage>
        <taxon>unclassified sequences</taxon>
        <taxon>metagenomes</taxon>
        <taxon>ecological metagenomes</taxon>
    </lineage>
</organism>
<evidence type="ECO:0000256" key="4">
    <source>
        <dbReference type="ARBA" id="ARBA00023136"/>
    </source>
</evidence>
<gene>
    <name evidence="7" type="ORF">MNB_SV-10-1321</name>
</gene>
<dbReference type="AlphaFoldDB" id="A0A1W1BN07"/>
<dbReference type="InterPro" id="IPR004837">
    <property type="entry name" value="NaCa_Exmemb"/>
</dbReference>
<dbReference type="PANTHER" id="PTHR10846">
    <property type="entry name" value="SODIUM/POTASSIUM/CALCIUM EXCHANGER"/>
    <property type="match status" value="1"/>
</dbReference>
<dbReference type="GO" id="GO:0008273">
    <property type="term" value="F:calcium, potassium:sodium antiporter activity"/>
    <property type="evidence" value="ECO:0007669"/>
    <property type="project" value="TreeGrafter"/>
</dbReference>
<keyword evidence="2 5" id="KW-0812">Transmembrane</keyword>
<dbReference type="NCBIfam" id="TIGR00367">
    <property type="entry name" value="calcium/sodium antiporter"/>
    <property type="match status" value="1"/>
</dbReference>
<dbReference type="PANTHER" id="PTHR10846:SF8">
    <property type="entry name" value="INNER MEMBRANE PROTEIN YRBG"/>
    <property type="match status" value="1"/>
</dbReference>
<sequence>MNFVIFVIAMGALIWGAELIIKQSEKIALKFNIPEFIIGATLIALGTSLPEMAASIAASLDHKPDIAIANVIGSNILNITLVLAAVFLIARKIVPDRDFFAKDSTWALVPVLVFVLMVIDGVISRFDAALLLLLMGAYLLFLLQDAKSIPIEDLDEIDMVHFSWAGTVPVLIGAFALVIMGAHFTVESASEIAKSFGISEWIIGIVMVSFGTSMPELVVSISAALKGKVDMAIGNIIGSNLANTTVVLGSAALANPLPIDASAYIFDIATMIVATLLLVFITANKLYNKSAGISLIIILGLFLNNTLQNM</sequence>
<feature type="transmembrane region" description="Helical" evidence="5">
    <location>
        <begin position="201"/>
        <end position="225"/>
    </location>
</feature>
<comment type="subcellular location">
    <subcellularLocation>
        <location evidence="1">Membrane</location>
        <topology evidence="1">Multi-pass membrane protein</topology>
    </subcellularLocation>
</comment>
<feature type="domain" description="Sodium/calcium exchanger membrane region" evidence="6">
    <location>
        <begin position="3"/>
        <end position="143"/>
    </location>
</feature>
<evidence type="ECO:0000256" key="5">
    <source>
        <dbReference type="SAM" id="Phobius"/>
    </source>
</evidence>
<feature type="transmembrane region" description="Helical" evidence="5">
    <location>
        <begin position="6"/>
        <end position="24"/>
    </location>
</feature>
<evidence type="ECO:0000259" key="6">
    <source>
        <dbReference type="Pfam" id="PF01699"/>
    </source>
</evidence>
<evidence type="ECO:0000313" key="7">
    <source>
        <dbReference type="EMBL" id="SFV54872.1"/>
    </source>
</evidence>
<feature type="transmembrane region" description="Helical" evidence="5">
    <location>
        <begin position="36"/>
        <end position="60"/>
    </location>
</feature>
<dbReference type="InterPro" id="IPR044880">
    <property type="entry name" value="NCX_ion-bd_dom_sf"/>
</dbReference>
<feature type="transmembrane region" description="Helical" evidence="5">
    <location>
        <begin position="164"/>
        <end position="186"/>
    </location>
</feature>
<evidence type="ECO:0000256" key="2">
    <source>
        <dbReference type="ARBA" id="ARBA00022692"/>
    </source>
</evidence>
<dbReference type="GO" id="GO:0005262">
    <property type="term" value="F:calcium channel activity"/>
    <property type="evidence" value="ECO:0007669"/>
    <property type="project" value="TreeGrafter"/>
</dbReference>
<feature type="domain" description="Sodium/calcium exchanger membrane region" evidence="6">
    <location>
        <begin position="170"/>
        <end position="303"/>
    </location>
</feature>